<evidence type="ECO:0000256" key="8">
    <source>
        <dbReference type="SAM" id="Phobius"/>
    </source>
</evidence>
<evidence type="ECO:0000313" key="9">
    <source>
        <dbReference type="EMBL" id="HIT43077.1"/>
    </source>
</evidence>
<feature type="transmembrane region" description="Helical" evidence="8">
    <location>
        <begin position="439"/>
        <end position="461"/>
    </location>
</feature>
<feature type="transmembrane region" description="Helical" evidence="8">
    <location>
        <begin position="222"/>
        <end position="240"/>
    </location>
</feature>
<comment type="subcellular location">
    <subcellularLocation>
        <location evidence="1">Cell membrane</location>
        <topology evidence="1">Multi-pass membrane protein</topology>
    </subcellularLocation>
</comment>
<dbReference type="PIRSF" id="PIRSF500217">
    <property type="entry name" value="AlgI"/>
    <property type="match status" value="1"/>
</dbReference>
<feature type="transmembrane region" description="Helical" evidence="8">
    <location>
        <begin position="77"/>
        <end position="97"/>
    </location>
</feature>
<keyword evidence="5 8" id="KW-1133">Transmembrane helix</keyword>
<evidence type="ECO:0000313" key="10">
    <source>
        <dbReference type="Proteomes" id="UP000886860"/>
    </source>
</evidence>
<keyword evidence="7" id="KW-0808">Transferase</keyword>
<feature type="transmembrane region" description="Helical" evidence="8">
    <location>
        <begin position="356"/>
        <end position="375"/>
    </location>
</feature>
<dbReference type="Proteomes" id="UP000886860">
    <property type="component" value="Unassembled WGS sequence"/>
</dbReference>
<dbReference type="InterPro" id="IPR028362">
    <property type="entry name" value="AlgI"/>
</dbReference>
<evidence type="ECO:0000256" key="4">
    <source>
        <dbReference type="ARBA" id="ARBA00022692"/>
    </source>
</evidence>
<evidence type="ECO:0000256" key="1">
    <source>
        <dbReference type="ARBA" id="ARBA00004651"/>
    </source>
</evidence>
<sequence length="469" mass="54721">MLFSSLVFVWYFLPAVFILYHIVPWKNAKNGILLLASLFFYAWGEPRYIFLMLFSIAMNYVFGLGLGLSHKRLVQRVLMVLCLLLNMGLLAYFKYFNFLAEILNYVVGNGRIGLREITLPIGISFYTFQALSYVIDVYRKDIGVQKNPFYLALYISFFPQLIAGPIVKYHDIEAQIAQRTCTLEMQAYGIKRFVYGLGKKVILANTFAQAVDRIFALPGEELGTVITWFAVLLYALQIYFDFSGYSDMAIGLGKMFGFHFMENFNYPYLSSTVSEFWRRWHISLSTWFREYLYIPLGGNRKGMARTCVNLMIVFFATGLWHGASISFVLWGVYYGVLLVAERLFLGDWLKKNPWKWVNHLYTMFAVLLGWMLFRAEHMSVAADLFVNMFTWKEGLYPVLMYADIRLFFWIAVGILLCGPLQQLVPSLKTRLYREDKTDWLDVVFMIGILFYSVMLLVSNTYNPFIYFRF</sequence>
<dbReference type="InterPro" id="IPR004299">
    <property type="entry name" value="MBOAT_fam"/>
</dbReference>
<feature type="transmembrane region" description="Helical" evidence="8">
    <location>
        <begin position="302"/>
        <end position="321"/>
    </location>
</feature>
<dbReference type="EMBL" id="DVKS01000223">
    <property type="protein sequence ID" value="HIT43077.1"/>
    <property type="molecule type" value="Genomic_DNA"/>
</dbReference>
<dbReference type="PANTHER" id="PTHR13285:SF18">
    <property type="entry name" value="PROTEIN-CYSTEINE N-PALMITOYLTRANSFERASE RASP"/>
    <property type="match status" value="1"/>
</dbReference>
<dbReference type="Pfam" id="PF03062">
    <property type="entry name" value="MBOAT"/>
    <property type="match status" value="1"/>
</dbReference>
<evidence type="ECO:0000256" key="3">
    <source>
        <dbReference type="ARBA" id="ARBA00022475"/>
    </source>
</evidence>
<dbReference type="PIRSF" id="PIRSF016636">
    <property type="entry name" value="AlgI_DltB"/>
    <property type="match status" value="1"/>
</dbReference>
<keyword evidence="6 7" id="KW-0472">Membrane</keyword>
<evidence type="ECO:0000256" key="7">
    <source>
        <dbReference type="PIRNR" id="PIRNR016636"/>
    </source>
</evidence>
<dbReference type="GO" id="GO:0005886">
    <property type="term" value="C:plasma membrane"/>
    <property type="evidence" value="ECO:0007669"/>
    <property type="project" value="UniProtKB-SubCell"/>
</dbReference>
<protein>
    <submittedName>
        <fullName evidence="9">MBOAT family protein</fullName>
    </submittedName>
</protein>
<feature type="transmembrane region" description="Helical" evidence="8">
    <location>
        <begin position="149"/>
        <end position="167"/>
    </location>
</feature>
<evidence type="ECO:0000256" key="2">
    <source>
        <dbReference type="ARBA" id="ARBA00010323"/>
    </source>
</evidence>
<reference evidence="9" key="2">
    <citation type="journal article" date="2021" name="PeerJ">
        <title>Extensive microbial diversity within the chicken gut microbiome revealed by metagenomics and culture.</title>
        <authorList>
            <person name="Gilroy R."/>
            <person name="Ravi A."/>
            <person name="Getino M."/>
            <person name="Pursley I."/>
            <person name="Horton D.L."/>
            <person name="Alikhan N.F."/>
            <person name="Baker D."/>
            <person name="Gharbi K."/>
            <person name="Hall N."/>
            <person name="Watson M."/>
            <person name="Adriaenssens E.M."/>
            <person name="Foster-Nyarko E."/>
            <person name="Jarju S."/>
            <person name="Secka A."/>
            <person name="Antonio M."/>
            <person name="Oren A."/>
            <person name="Chaudhuri R.R."/>
            <person name="La Ragione R."/>
            <person name="Hildebrand F."/>
            <person name="Pallen M.J."/>
        </authorList>
    </citation>
    <scope>NUCLEOTIDE SEQUENCE</scope>
    <source>
        <strain evidence="9">CHK123-3438</strain>
    </source>
</reference>
<feature type="transmembrane region" description="Helical" evidence="8">
    <location>
        <begin position="117"/>
        <end position="137"/>
    </location>
</feature>
<dbReference type="AlphaFoldDB" id="A0A9D1KHV1"/>
<feature type="transmembrane region" description="Helical" evidence="8">
    <location>
        <begin position="395"/>
        <end position="418"/>
    </location>
</feature>
<dbReference type="GO" id="GO:0042121">
    <property type="term" value="P:alginic acid biosynthetic process"/>
    <property type="evidence" value="ECO:0007669"/>
    <property type="project" value="InterPro"/>
</dbReference>
<organism evidence="9 10">
    <name type="scientific">Candidatus Caccovicinus merdipullorum</name>
    <dbReference type="NCBI Taxonomy" id="2840724"/>
    <lineage>
        <taxon>Bacteria</taxon>
        <taxon>Bacillati</taxon>
        <taxon>Bacillota</taxon>
        <taxon>Clostridia</taxon>
        <taxon>Eubacteriales</taxon>
        <taxon>Candidatus Caccovicinus</taxon>
    </lineage>
</organism>
<comment type="similarity">
    <text evidence="2 7">Belongs to the membrane-bound acyltransferase family.</text>
</comment>
<feature type="transmembrane region" description="Helical" evidence="8">
    <location>
        <begin position="6"/>
        <end position="23"/>
    </location>
</feature>
<evidence type="ECO:0000256" key="6">
    <source>
        <dbReference type="ARBA" id="ARBA00023136"/>
    </source>
</evidence>
<dbReference type="PANTHER" id="PTHR13285">
    <property type="entry name" value="ACYLTRANSFERASE"/>
    <property type="match status" value="1"/>
</dbReference>
<name>A0A9D1KHV1_9FIRM</name>
<gene>
    <name evidence="9" type="ORF">IAB60_13455</name>
</gene>
<keyword evidence="7" id="KW-0012">Acyltransferase</keyword>
<dbReference type="GO" id="GO:0016746">
    <property type="term" value="F:acyltransferase activity"/>
    <property type="evidence" value="ECO:0007669"/>
    <property type="project" value="UniProtKB-KW"/>
</dbReference>
<evidence type="ECO:0000256" key="5">
    <source>
        <dbReference type="ARBA" id="ARBA00022989"/>
    </source>
</evidence>
<keyword evidence="4 8" id="KW-0812">Transmembrane</keyword>
<comment type="caution">
    <text evidence="9">The sequence shown here is derived from an EMBL/GenBank/DDBJ whole genome shotgun (WGS) entry which is preliminary data.</text>
</comment>
<dbReference type="InterPro" id="IPR024194">
    <property type="entry name" value="Ac/AlaTfrase_AlgI/DltB"/>
</dbReference>
<keyword evidence="3 7" id="KW-1003">Cell membrane</keyword>
<feature type="transmembrane region" description="Helical" evidence="8">
    <location>
        <begin position="49"/>
        <end position="68"/>
    </location>
</feature>
<proteinExistence type="inferred from homology"/>
<reference evidence="9" key="1">
    <citation type="submission" date="2020-10" db="EMBL/GenBank/DDBJ databases">
        <authorList>
            <person name="Gilroy R."/>
        </authorList>
    </citation>
    <scope>NUCLEOTIDE SEQUENCE</scope>
    <source>
        <strain evidence="9">CHK123-3438</strain>
    </source>
</reference>
<accession>A0A9D1KHV1</accession>
<dbReference type="InterPro" id="IPR051085">
    <property type="entry name" value="MB_O-acyltransferase"/>
</dbReference>